<organism evidence="1 2">
    <name type="scientific">Aspergillus cavernicola</name>
    <dbReference type="NCBI Taxonomy" id="176166"/>
    <lineage>
        <taxon>Eukaryota</taxon>
        <taxon>Fungi</taxon>
        <taxon>Dikarya</taxon>
        <taxon>Ascomycota</taxon>
        <taxon>Pezizomycotina</taxon>
        <taxon>Eurotiomycetes</taxon>
        <taxon>Eurotiomycetidae</taxon>
        <taxon>Eurotiales</taxon>
        <taxon>Aspergillaceae</taxon>
        <taxon>Aspergillus</taxon>
        <taxon>Aspergillus subgen. Nidulantes</taxon>
    </lineage>
</organism>
<dbReference type="Proteomes" id="UP001610335">
    <property type="component" value="Unassembled WGS sequence"/>
</dbReference>
<reference evidence="1 2" key="1">
    <citation type="submission" date="2024-07" db="EMBL/GenBank/DDBJ databases">
        <title>Section-level genome sequencing and comparative genomics of Aspergillus sections Usti and Cavernicolus.</title>
        <authorList>
            <consortium name="Lawrence Berkeley National Laboratory"/>
            <person name="Nybo J.L."/>
            <person name="Vesth T.C."/>
            <person name="Theobald S."/>
            <person name="Frisvad J.C."/>
            <person name="Larsen T.O."/>
            <person name="Kjaerboelling I."/>
            <person name="Rothschild-Mancinelli K."/>
            <person name="Lyhne E.K."/>
            <person name="Kogle M.E."/>
            <person name="Barry K."/>
            <person name="Clum A."/>
            <person name="Na H."/>
            <person name="Ledsgaard L."/>
            <person name="Lin J."/>
            <person name="Lipzen A."/>
            <person name="Kuo A."/>
            <person name="Riley R."/>
            <person name="Mondo S."/>
            <person name="LaButti K."/>
            <person name="Haridas S."/>
            <person name="Pangalinan J."/>
            <person name="Salamov A.A."/>
            <person name="Simmons B.A."/>
            <person name="Magnuson J.K."/>
            <person name="Chen J."/>
            <person name="Drula E."/>
            <person name="Henrissat B."/>
            <person name="Wiebenga A."/>
            <person name="Lubbers R.J."/>
            <person name="Gomes A.C."/>
            <person name="Makela M.R."/>
            <person name="Stajich J."/>
            <person name="Grigoriev I.V."/>
            <person name="Mortensen U.H."/>
            <person name="De vries R.P."/>
            <person name="Baker S.E."/>
            <person name="Andersen M.R."/>
        </authorList>
    </citation>
    <scope>NUCLEOTIDE SEQUENCE [LARGE SCALE GENOMIC DNA]</scope>
    <source>
        <strain evidence="1 2">CBS 600.67</strain>
    </source>
</reference>
<proteinExistence type="predicted"/>
<dbReference type="EMBL" id="JBFXLS010000078">
    <property type="protein sequence ID" value="KAL2819255.1"/>
    <property type="molecule type" value="Genomic_DNA"/>
</dbReference>
<evidence type="ECO:0008006" key="3">
    <source>
        <dbReference type="Google" id="ProtNLM"/>
    </source>
</evidence>
<keyword evidence="2" id="KW-1185">Reference proteome</keyword>
<protein>
    <recommendedName>
        <fullName evidence="3">Fungal STAND N-terminal Goodbye domain-containing protein</fullName>
    </recommendedName>
</protein>
<evidence type="ECO:0000313" key="2">
    <source>
        <dbReference type="Proteomes" id="UP001610335"/>
    </source>
</evidence>
<name>A0ABR4HV39_9EURO</name>
<gene>
    <name evidence="1" type="ORF">BDW59DRAFT_122255</name>
</gene>
<dbReference type="Gene3D" id="1.25.40.10">
    <property type="entry name" value="Tetratricopeptide repeat domain"/>
    <property type="match status" value="1"/>
</dbReference>
<dbReference type="InterPro" id="IPR011990">
    <property type="entry name" value="TPR-like_helical_dom_sf"/>
</dbReference>
<comment type="caution">
    <text evidence="1">The sequence shown here is derived from an EMBL/GenBank/DDBJ whole genome shotgun (WGS) entry which is preliminary data.</text>
</comment>
<sequence>MAIAYTMEGEWQKAPELDEKSAQQLSAKIEAVPEDRFIKAQLHTVLERMGTCYKQLGDLEKRDEIIDRAYGIVPYCNTCINVLVNHHWINNTHDAVIDLLRQLSDNLVPEKEHSLLTQALWDNPDADDKFFVCVADAALATDNLSFMVKPWQTATKAARKGLKTVTATLLELSLARIYSEFLNDQSKAVRRWEKIINTYASSNEATKIGIAQLEASSRLASQLLCEVADAGVGMPEAAVAGAKLEKLVKQRPVDSQSTIWAVDSACAMALGVYYRLNGQDVEALALFRSSIKRSLQILSDNDPENDFAGLIKLLSALLAAGDNKNVFCNCICAQPIPVREYR</sequence>
<accession>A0ABR4HV39</accession>
<evidence type="ECO:0000313" key="1">
    <source>
        <dbReference type="EMBL" id="KAL2819255.1"/>
    </source>
</evidence>